<dbReference type="SUPFAM" id="SSF53720">
    <property type="entry name" value="ALDH-like"/>
    <property type="match status" value="1"/>
</dbReference>
<organism evidence="5 6">
    <name type="scientific">Sinomonas atrocyanea</name>
    <dbReference type="NCBI Taxonomy" id="37927"/>
    <lineage>
        <taxon>Bacteria</taxon>
        <taxon>Bacillati</taxon>
        <taxon>Actinomycetota</taxon>
        <taxon>Actinomycetes</taxon>
        <taxon>Micrococcales</taxon>
        <taxon>Micrococcaceae</taxon>
        <taxon>Sinomonas</taxon>
    </lineage>
</organism>
<dbReference type="Pfam" id="PF00171">
    <property type="entry name" value="Aldedh"/>
    <property type="match status" value="1"/>
</dbReference>
<evidence type="ECO:0000256" key="3">
    <source>
        <dbReference type="SAM" id="MobiDB-lite"/>
    </source>
</evidence>
<keyword evidence="6" id="KW-1185">Reference proteome</keyword>
<dbReference type="AlphaFoldDB" id="A0A127A6F7"/>
<reference evidence="5 6" key="1">
    <citation type="submission" date="2016-02" db="EMBL/GenBank/DDBJ databases">
        <title>Complete genome of Sinomonas atrocyanea KCTC 3377.</title>
        <authorList>
            <person name="Kim K.M."/>
        </authorList>
    </citation>
    <scope>NUCLEOTIDE SEQUENCE [LARGE SCALE GENOMIC DNA]</scope>
    <source>
        <strain evidence="5 6">KCTC 3377</strain>
    </source>
</reference>
<feature type="region of interest" description="Disordered" evidence="3">
    <location>
        <begin position="1"/>
        <end position="27"/>
    </location>
</feature>
<evidence type="ECO:0000256" key="1">
    <source>
        <dbReference type="ARBA" id="ARBA00009986"/>
    </source>
</evidence>
<dbReference type="Proteomes" id="UP000070134">
    <property type="component" value="Chromosome"/>
</dbReference>
<keyword evidence="2" id="KW-0560">Oxidoreductase</keyword>
<dbReference type="KEGG" id="satk:SA2016_3865"/>
<comment type="similarity">
    <text evidence="1">Belongs to the aldehyde dehydrogenase family.</text>
</comment>
<accession>A0A127A6F7</accession>
<evidence type="ECO:0000313" key="5">
    <source>
        <dbReference type="EMBL" id="AMM34521.1"/>
    </source>
</evidence>
<dbReference type="RefSeq" id="WP_066501318.1">
    <property type="nucleotide sequence ID" value="NZ_BJMO01000006.1"/>
</dbReference>
<dbReference type="Gene3D" id="3.40.309.10">
    <property type="entry name" value="Aldehyde Dehydrogenase, Chain A, domain 2"/>
    <property type="match status" value="1"/>
</dbReference>
<dbReference type="InterPro" id="IPR016161">
    <property type="entry name" value="Ald_DH/histidinol_DH"/>
</dbReference>
<dbReference type="Gene3D" id="3.40.605.10">
    <property type="entry name" value="Aldehyde Dehydrogenase, Chain A, domain 1"/>
    <property type="match status" value="1"/>
</dbReference>
<dbReference type="STRING" id="37927.SA2016_3865"/>
<dbReference type="PANTHER" id="PTHR42804">
    <property type="entry name" value="ALDEHYDE DEHYDROGENASE"/>
    <property type="match status" value="1"/>
</dbReference>
<dbReference type="GO" id="GO:0016620">
    <property type="term" value="F:oxidoreductase activity, acting on the aldehyde or oxo group of donors, NAD or NADP as acceptor"/>
    <property type="evidence" value="ECO:0007669"/>
    <property type="project" value="InterPro"/>
</dbReference>
<dbReference type="InterPro" id="IPR015590">
    <property type="entry name" value="Aldehyde_DH_dom"/>
</dbReference>
<gene>
    <name evidence="5" type="ORF">SA2016_3865</name>
</gene>
<dbReference type="EMBL" id="CP014518">
    <property type="protein sequence ID" value="AMM34521.1"/>
    <property type="molecule type" value="Genomic_DNA"/>
</dbReference>
<dbReference type="OrthoDB" id="6882680at2"/>
<protein>
    <submittedName>
        <fullName evidence="5">Aldehyde dehydrogenase</fullName>
    </submittedName>
</protein>
<dbReference type="InterPro" id="IPR016163">
    <property type="entry name" value="Ald_DH_C"/>
</dbReference>
<evidence type="ECO:0000313" key="6">
    <source>
        <dbReference type="Proteomes" id="UP000070134"/>
    </source>
</evidence>
<dbReference type="PANTHER" id="PTHR42804:SF1">
    <property type="entry name" value="ALDEHYDE DEHYDROGENASE-RELATED"/>
    <property type="match status" value="1"/>
</dbReference>
<evidence type="ECO:0000256" key="2">
    <source>
        <dbReference type="ARBA" id="ARBA00023002"/>
    </source>
</evidence>
<feature type="domain" description="Aldehyde dehydrogenase" evidence="4">
    <location>
        <begin position="51"/>
        <end position="523"/>
    </location>
</feature>
<sequence length="528" mass="54543">MTVPTHTGATTAGGERPASSASGPDARARRAALSLPYTRVDDVFIDGAYVPAQATGRNPVTDPATGEVWGSVPDGSADDVDAAVAAARRAFDAGPWPRLSPSERAAYLLKIADEIEARAEALAQTNTRENGSPITETRGAAANAAGIFRYFATLAEYLEREDVRPFPFAPGQESVVRRDPVGVCALIAPWNFPINLVVIKLAPALLAGCTVVIKPASPTPLSIRFIVDAVAAAGVPAGVVNLVTGSGRMGDVLVKHAGVDKVAFTGSTPVGRRIAAACGELLRPVTLELGGKSSAIVLPDADLDAMSKVLIRSSMRNTGQTCYISTRILAPASRYREVVDMAASVIAAAPQGDPLDPATVFGPSATKSQFETVMGYVESGLAEGARAVAGGRAASFAAGSGLEGGYFVEPTVFADVTPSMRVAREEIFGPVLTILKYSDAGPGRGADEAVALANNTEFGLGGLVFSSDPEAALAVADRVDTGSIGINFFASNHAAPFGGRHDSGLGTEYGIEGLGAYLTYKSIHRKAR</sequence>
<dbReference type="InterPro" id="IPR016162">
    <property type="entry name" value="Ald_DH_N"/>
</dbReference>
<name>A0A127A6F7_9MICC</name>
<dbReference type="FunFam" id="3.40.605.10:FF:000007">
    <property type="entry name" value="NAD/NADP-dependent betaine aldehyde dehydrogenase"/>
    <property type="match status" value="1"/>
</dbReference>
<feature type="compositionally biased region" description="Polar residues" evidence="3">
    <location>
        <begin position="1"/>
        <end position="10"/>
    </location>
</feature>
<dbReference type="PATRIC" id="fig|37927.3.peg.3967"/>
<evidence type="ECO:0000259" key="4">
    <source>
        <dbReference type="Pfam" id="PF00171"/>
    </source>
</evidence>
<proteinExistence type="inferred from homology"/>